<feature type="region of interest" description="Disordered" evidence="1">
    <location>
        <begin position="58"/>
        <end position="92"/>
    </location>
</feature>
<keyword evidence="3" id="KW-1185">Reference proteome</keyword>
<name>A0A0E0NSL5_ORYRU</name>
<organism evidence="2 3">
    <name type="scientific">Oryza rufipogon</name>
    <name type="common">Brownbeard rice</name>
    <name type="synonym">Asian wild rice</name>
    <dbReference type="NCBI Taxonomy" id="4529"/>
    <lineage>
        <taxon>Eukaryota</taxon>
        <taxon>Viridiplantae</taxon>
        <taxon>Streptophyta</taxon>
        <taxon>Embryophyta</taxon>
        <taxon>Tracheophyta</taxon>
        <taxon>Spermatophyta</taxon>
        <taxon>Magnoliopsida</taxon>
        <taxon>Liliopsida</taxon>
        <taxon>Poales</taxon>
        <taxon>Poaceae</taxon>
        <taxon>BOP clade</taxon>
        <taxon>Oryzoideae</taxon>
        <taxon>Oryzeae</taxon>
        <taxon>Oryzinae</taxon>
        <taxon>Oryza</taxon>
    </lineage>
</organism>
<evidence type="ECO:0000313" key="3">
    <source>
        <dbReference type="Proteomes" id="UP000008022"/>
    </source>
</evidence>
<proteinExistence type="predicted"/>
<dbReference type="Gramene" id="ORUFI03G11240.1">
    <property type="protein sequence ID" value="ORUFI03G11240.1"/>
    <property type="gene ID" value="ORUFI03G11240"/>
</dbReference>
<reference evidence="2" key="2">
    <citation type="submission" date="2015-06" db="UniProtKB">
        <authorList>
            <consortium name="EnsemblPlants"/>
        </authorList>
    </citation>
    <scope>IDENTIFICATION</scope>
</reference>
<dbReference type="HOGENOM" id="CLU_2417124_0_0_1"/>
<dbReference type="AlphaFoldDB" id="A0A0E0NSL5"/>
<evidence type="ECO:0000256" key="1">
    <source>
        <dbReference type="SAM" id="MobiDB-lite"/>
    </source>
</evidence>
<accession>A0A0E0NSL5</accession>
<sequence length="92" mass="10635">MSSVWCGCGLWSRRRCRVVVGMAGVGGVAVASSSPRQWWWWRRKGERRRDGAVRWWGRGQSERGRAARDVRRRGRGREEPRKRGRQAGGGWL</sequence>
<evidence type="ECO:0000313" key="2">
    <source>
        <dbReference type="EnsemblPlants" id="ORUFI03G11240.1"/>
    </source>
</evidence>
<dbReference type="EnsemblPlants" id="ORUFI03G11240.1">
    <property type="protein sequence ID" value="ORUFI03G11240.1"/>
    <property type="gene ID" value="ORUFI03G11240"/>
</dbReference>
<dbReference type="Proteomes" id="UP000008022">
    <property type="component" value="Unassembled WGS sequence"/>
</dbReference>
<protein>
    <submittedName>
        <fullName evidence="2">Uncharacterized protein</fullName>
    </submittedName>
</protein>
<reference evidence="3" key="1">
    <citation type="submission" date="2013-06" db="EMBL/GenBank/DDBJ databases">
        <authorList>
            <person name="Zhao Q."/>
        </authorList>
    </citation>
    <scope>NUCLEOTIDE SEQUENCE</scope>
    <source>
        <strain evidence="3">cv. W1943</strain>
    </source>
</reference>
<feature type="compositionally biased region" description="Basic and acidic residues" evidence="1">
    <location>
        <begin position="60"/>
        <end position="69"/>
    </location>
</feature>